<keyword evidence="3" id="KW-1185">Reference proteome</keyword>
<name>A0A917RVK0_9BACL</name>
<evidence type="ECO:0000256" key="1">
    <source>
        <dbReference type="SAM" id="Phobius"/>
    </source>
</evidence>
<dbReference type="EMBL" id="BMOK01000001">
    <property type="protein sequence ID" value="GGL40090.1"/>
    <property type="molecule type" value="Genomic_DNA"/>
</dbReference>
<reference evidence="2" key="1">
    <citation type="journal article" date="2014" name="Int. J. Syst. Evol. Microbiol.">
        <title>Complete genome sequence of Corynebacterium casei LMG S-19264T (=DSM 44701T), isolated from a smear-ripened cheese.</title>
        <authorList>
            <consortium name="US DOE Joint Genome Institute (JGI-PGF)"/>
            <person name="Walter F."/>
            <person name="Albersmeier A."/>
            <person name="Kalinowski J."/>
            <person name="Ruckert C."/>
        </authorList>
    </citation>
    <scope>NUCLEOTIDE SEQUENCE</scope>
    <source>
        <strain evidence="2">JCM 15325</strain>
    </source>
</reference>
<dbReference type="AlphaFoldDB" id="A0A917RVK0"/>
<keyword evidence="1" id="KW-0472">Membrane</keyword>
<reference evidence="2" key="2">
    <citation type="submission" date="2020-09" db="EMBL/GenBank/DDBJ databases">
        <authorList>
            <person name="Sun Q."/>
            <person name="Ohkuma M."/>
        </authorList>
    </citation>
    <scope>NUCLEOTIDE SEQUENCE</scope>
    <source>
        <strain evidence="2">JCM 15325</strain>
    </source>
</reference>
<dbReference type="Proteomes" id="UP000654670">
    <property type="component" value="Unassembled WGS sequence"/>
</dbReference>
<feature type="transmembrane region" description="Helical" evidence="1">
    <location>
        <begin position="20"/>
        <end position="40"/>
    </location>
</feature>
<keyword evidence="1" id="KW-0812">Transmembrane</keyword>
<protein>
    <submittedName>
        <fullName evidence="2">Uncharacterized protein</fullName>
    </submittedName>
</protein>
<evidence type="ECO:0000313" key="2">
    <source>
        <dbReference type="EMBL" id="GGL40090.1"/>
    </source>
</evidence>
<accession>A0A917RVK0</accession>
<evidence type="ECO:0000313" key="3">
    <source>
        <dbReference type="Proteomes" id="UP000654670"/>
    </source>
</evidence>
<keyword evidence="1" id="KW-1133">Transmembrane helix</keyword>
<comment type="caution">
    <text evidence="2">The sequence shown here is derived from an EMBL/GenBank/DDBJ whole genome shotgun (WGS) entry which is preliminary data.</text>
</comment>
<proteinExistence type="predicted"/>
<organism evidence="2 3">
    <name type="scientific">Sporolactobacillus putidus</name>
    <dbReference type="NCBI Taxonomy" id="492735"/>
    <lineage>
        <taxon>Bacteria</taxon>
        <taxon>Bacillati</taxon>
        <taxon>Bacillota</taxon>
        <taxon>Bacilli</taxon>
        <taxon>Bacillales</taxon>
        <taxon>Sporolactobacillaceae</taxon>
        <taxon>Sporolactobacillus</taxon>
    </lineage>
</organism>
<gene>
    <name evidence="2" type="ORF">GCM10007968_00060</name>
</gene>
<sequence length="53" mass="5658">MNQTHEAVVLNEKSKVIAAALYLGGVLFFLVGSIIAFVAANRSYVFAAENISV</sequence>
<dbReference type="RefSeq" id="WP_188800537.1">
    <property type="nucleotide sequence ID" value="NZ_BMOK01000001.1"/>
</dbReference>